<dbReference type="SUPFAM" id="SSF82199">
    <property type="entry name" value="SET domain"/>
    <property type="match status" value="2"/>
</dbReference>
<evidence type="ECO:0000259" key="2">
    <source>
        <dbReference type="PROSITE" id="PS50280"/>
    </source>
</evidence>
<dbReference type="Gene3D" id="2.170.270.10">
    <property type="entry name" value="SET domain"/>
    <property type="match status" value="1"/>
</dbReference>
<dbReference type="EMBL" id="RBNJ01003962">
    <property type="protein sequence ID" value="RUS30370.1"/>
    <property type="molecule type" value="Genomic_DNA"/>
</dbReference>
<dbReference type="GO" id="GO:0005634">
    <property type="term" value="C:nucleus"/>
    <property type="evidence" value="ECO:0007669"/>
    <property type="project" value="TreeGrafter"/>
</dbReference>
<dbReference type="PANTHER" id="PTHR12197">
    <property type="entry name" value="HISTONE-LYSINE N-METHYLTRANSFERASE SMYD"/>
    <property type="match status" value="1"/>
</dbReference>
<feature type="region of interest" description="Disordered" evidence="1">
    <location>
        <begin position="456"/>
        <end position="485"/>
    </location>
</feature>
<proteinExistence type="predicted"/>
<sequence>SSETRVSWPSIHVVAAVFGPTWLGLESSCLLGAIHLSIYLNEQSSNVISLEASYRHTRHRMNQIENVQFYSYPVRVEISSVKGRYFVAARDISKNEVVLKVFPYAADHFVYMKLHQFDRLPCSSLAIFDSYKKRVCAYCLYYYARGSLALRCTTCDQVYFCSRACMRVYLGDDANGREAGETHRERVCVPLRRLATLRADRHLKSIVKLMLHVLWERKREEMGLEWQREERWWRAYVDNDAAEVNINGEGDCAVMDDHKTQPAKYVDAYNKNVSMPLRGPPMAAQVSPMDSLSSDIFNMHVVLEEDCHSVLPALKSTYALAHTLQSHYNSWPADDIKDWRKHHSFLQTILDDAGLLREGEGIEEIMYLASKIESNGFGLYAGKKAKTCNIEEKETGKKKRKESEMVCFGRALYPYASFFNHDCGYNCDCEQEGEDSNALLSDIPAINIGHESNIVSKGDEGRLTPTEIPTTEPDETPTRSATNYPVIFPIPRGAHRSMTITATRDIIAGTDLTITYIDSNEPVAVRRAQLREDYYFECQCEKCIAENTPYTTGKGKGKGKGKERRQKKEKSRSES</sequence>
<feature type="compositionally biased region" description="Basic residues" evidence="1">
    <location>
        <begin position="555"/>
        <end position="575"/>
    </location>
</feature>
<dbReference type="InterPro" id="IPR050869">
    <property type="entry name" value="H3K4_H4K5_MeTrfase"/>
</dbReference>
<gene>
    <name evidence="3" type="ORF">BC938DRAFT_479484</name>
</gene>
<keyword evidence="4" id="KW-1185">Reference proteome</keyword>
<feature type="domain" description="SET" evidence="2">
    <location>
        <begin position="65"/>
        <end position="517"/>
    </location>
</feature>
<dbReference type="Proteomes" id="UP000274822">
    <property type="component" value="Unassembled WGS sequence"/>
</dbReference>
<dbReference type="InterPro" id="IPR046341">
    <property type="entry name" value="SET_dom_sf"/>
</dbReference>
<evidence type="ECO:0000256" key="1">
    <source>
        <dbReference type="SAM" id="MobiDB-lite"/>
    </source>
</evidence>
<reference evidence="3 4" key="1">
    <citation type="journal article" date="2018" name="New Phytol.">
        <title>Phylogenomics of Endogonaceae and evolution of mycorrhizas within Mucoromycota.</title>
        <authorList>
            <person name="Chang Y."/>
            <person name="Desiro A."/>
            <person name="Na H."/>
            <person name="Sandor L."/>
            <person name="Lipzen A."/>
            <person name="Clum A."/>
            <person name="Barry K."/>
            <person name="Grigoriev I.V."/>
            <person name="Martin F.M."/>
            <person name="Stajich J.E."/>
            <person name="Smith M.E."/>
            <person name="Bonito G."/>
            <person name="Spatafora J.W."/>
        </authorList>
    </citation>
    <scope>NUCLEOTIDE SEQUENCE [LARGE SCALE GENOMIC DNA]</scope>
    <source>
        <strain evidence="3 4">AD002</strain>
    </source>
</reference>
<dbReference type="AlphaFoldDB" id="A0A433QKR0"/>
<comment type="caution">
    <text evidence="3">The sequence shown here is derived from an EMBL/GenBank/DDBJ whole genome shotgun (WGS) entry which is preliminary data.</text>
</comment>
<evidence type="ECO:0000313" key="4">
    <source>
        <dbReference type="Proteomes" id="UP000274822"/>
    </source>
</evidence>
<feature type="region of interest" description="Disordered" evidence="1">
    <location>
        <begin position="548"/>
        <end position="575"/>
    </location>
</feature>
<feature type="non-terminal residue" evidence="3">
    <location>
        <position position="1"/>
    </location>
</feature>
<dbReference type="PROSITE" id="PS50280">
    <property type="entry name" value="SET"/>
    <property type="match status" value="1"/>
</dbReference>
<accession>A0A433QKR0</accession>
<organism evidence="3 4">
    <name type="scientific">Jimgerdemannia flammicorona</name>
    <dbReference type="NCBI Taxonomy" id="994334"/>
    <lineage>
        <taxon>Eukaryota</taxon>
        <taxon>Fungi</taxon>
        <taxon>Fungi incertae sedis</taxon>
        <taxon>Mucoromycota</taxon>
        <taxon>Mucoromycotina</taxon>
        <taxon>Endogonomycetes</taxon>
        <taxon>Endogonales</taxon>
        <taxon>Endogonaceae</taxon>
        <taxon>Jimgerdemannia</taxon>
    </lineage>
</organism>
<name>A0A433QKR0_9FUNG</name>
<dbReference type="InterPro" id="IPR001214">
    <property type="entry name" value="SET_dom"/>
</dbReference>
<evidence type="ECO:0000313" key="3">
    <source>
        <dbReference type="EMBL" id="RUS30370.1"/>
    </source>
</evidence>
<dbReference type="PANTHER" id="PTHR12197:SF294">
    <property type="entry name" value="POTENTIAL PROTEIN LYSINE METHYLTRANSFERASE SET6"/>
    <property type="match status" value="1"/>
</dbReference>
<protein>
    <recommendedName>
        <fullName evidence="2">SET domain-containing protein</fullName>
    </recommendedName>
</protein>